<reference evidence="1 2" key="1">
    <citation type="submission" date="2020-07" db="EMBL/GenBank/DDBJ databases">
        <title>Sequencing the genomes of 1000 actinobacteria strains.</title>
        <authorList>
            <person name="Klenk H.-P."/>
        </authorList>
    </citation>
    <scope>NUCLEOTIDE SEQUENCE [LARGE SCALE GENOMIC DNA]</scope>
    <source>
        <strain evidence="1 2">DSM 40398</strain>
    </source>
</reference>
<evidence type="ECO:0000313" key="2">
    <source>
        <dbReference type="Proteomes" id="UP000529783"/>
    </source>
</evidence>
<dbReference type="Proteomes" id="UP000529783">
    <property type="component" value="Unassembled WGS sequence"/>
</dbReference>
<keyword evidence="2" id="KW-1185">Reference proteome</keyword>
<name>A0A7Y9EDV1_9ACTN</name>
<dbReference type="AlphaFoldDB" id="A0A7Y9EDV1"/>
<gene>
    <name evidence="1" type="ORF">BJY14_001558</name>
</gene>
<dbReference type="EMBL" id="JACCBA010000001">
    <property type="protein sequence ID" value="NYD45575.1"/>
    <property type="molecule type" value="Genomic_DNA"/>
</dbReference>
<dbReference type="RefSeq" id="WP_218905198.1">
    <property type="nucleotide sequence ID" value="NZ_JACCBA010000001.1"/>
</dbReference>
<proteinExistence type="predicted"/>
<comment type="caution">
    <text evidence="1">The sequence shown here is derived from an EMBL/GenBank/DDBJ whole genome shotgun (WGS) entry which is preliminary data.</text>
</comment>
<sequence>MPQKGKLGPWITGLVIAVFAFQNPEKAASLINQFFDAVGRFAGALG</sequence>
<evidence type="ECO:0000313" key="1">
    <source>
        <dbReference type="EMBL" id="NYD45575.1"/>
    </source>
</evidence>
<protein>
    <submittedName>
        <fullName evidence="1">Uncharacterized protein</fullName>
    </submittedName>
</protein>
<accession>A0A7Y9EDV1</accession>
<organism evidence="1 2">
    <name type="scientific">Actinomadura luteofluorescens</name>
    <dbReference type="NCBI Taxonomy" id="46163"/>
    <lineage>
        <taxon>Bacteria</taxon>
        <taxon>Bacillati</taxon>
        <taxon>Actinomycetota</taxon>
        <taxon>Actinomycetes</taxon>
        <taxon>Streptosporangiales</taxon>
        <taxon>Thermomonosporaceae</taxon>
        <taxon>Actinomadura</taxon>
    </lineage>
</organism>